<evidence type="ECO:0000313" key="4">
    <source>
        <dbReference type="Proteomes" id="UP000183190"/>
    </source>
</evidence>
<dbReference type="SUPFAM" id="SSF51261">
    <property type="entry name" value="Duplicated hybrid motif"/>
    <property type="match status" value="1"/>
</dbReference>
<dbReference type="Pfam" id="PF00404">
    <property type="entry name" value="Dockerin_1"/>
    <property type="match status" value="1"/>
</dbReference>
<dbReference type="InterPro" id="IPR036439">
    <property type="entry name" value="Dockerin_dom_sf"/>
</dbReference>
<dbReference type="SUPFAM" id="SSF63446">
    <property type="entry name" value="Type I dockerin domain"/>
    <property type="match status" value="1"/>
</dbReference>
<dbReference type="PANTHER" id="PTHR21666">
    <property type="entry name" value="PEPTIDASE-RELATED"/>
    <property type="match status" value="1"/>
</dbReference>
<organism evidence="3 4">
    <name type="scientific">Ruminococcus flavefaciens</name>
    <dbReference type="NCBI Taxonomy" id="1265"/>
    <lineage>
        <taxon>Bacteria</taxon>
        <taxon>Bacillati</taxon>
        <taxon>Bacillota</taxon>
        <taxon>Clostridia</taxon>
        <taxon>Eubacteriales</taxon>
        <taxon>Oscillospiraceae</taxon>
        <taxon>Ruminococcus</taxon>
    </lineage>
</organism>
<dbReference type="GO" id="GO:0004222">
    <property type="term" value="F:metalloendopeptidase activity"/>
    <property type="evidence" value="ECO:0007669"/>
    <property type="project" value="TreeGrafter"/>
</dbReference>
<gene>
    <name evidence="3" type="ORF">SAMN02910265_01986</name>
</gene>
<dbReference type="Pfam" id="PF08239">
    <property type="entry name" value="SH3_3"/>
    <property type="match status" value="1"/>
</dbReference>
<evidence type="ECO:0000259" key="2">
    <source>
        <dbReference type="PROSITE" id="PS51781"/>
    </source>
</evidence>
<feature type="domain" description="Dockerin" evidence="1">
    <location>
        <begin position="373"/>
        <end position="438"/>
    </location>
</feature>
<dbReference type="PROSITE" id="PS00018">
    <property type="entry name" value="EF_HAND_1"/>
    <property type="match status" value="1"/>
</dbReference>
<dbReference type="Proteomes" id="UP000183190">
    <property type="component" value="Unassembled WGS sequence"/>
</dbReference>
<proteinExistence type="predicted"/>
<dbReference type="InterPro" id="IPR016134">
    <property type="entry name" value="Dockerin_dom"/>
</dbReference>
<evidence type="ECO:0000313" key="3">
    <source>
        <dbReference type="EMBL" id="SEH65762.1"/>
    </source>
</evidence>
<dbReference type="Gene3D" id="2.30.30.40">
    <property type="entry name" value="SH3 Domains"/>
    <property type="match status" value="1"/>
</dbReference>
<dbReference type="CDD" id="cd14256">
    <property type="entry name" value="Dockerin_I"/>
    <property type="match status" value="1"/>
</dbReference>
<reference evidence="3 4" key="1">
    <citation type="submission" date="2016-10" db="EMBL/GenBank/DDBJ databases">
        <authorList>
            <person name="de Groot N.N."/>
        </authorList>
    </citation>
    <scope>NUCLEOTIDE SEQUENCE [LARGE SCALE GENOMIC DNA]</scope>
    <source>
        <strain evidence="3 4">YAD2003</strain>
    </source>
</reference>
<dbReference type="GO" id="GO:0000272">
    <property type="term" value="P:polysaccharide catabolic process"/>
    <property type="evidence" value="ECO:0007669"/>
    <property type="project" value="InterPro"/>
</dbReference>
<dbReference type="PANTHER" id="PTHR21666:SF270">
    <property type="entry name" value="MUREIN HYDROLASE ACTIVATOR ENVC"/>
    <property type="match status" value="1"/>
</dbReference>
<dbReference type="PROSITE" id="PS51781">
    <property type="entry name" value="SH3B"/>
    <property type="match status" value="1"/>
</dbReference>
<dbReference type="SMART" id="SM00287">
    <property type="entry name" value="SH3b"/>
    <property type="match status" value="1"/>
</dbReference>
<dbReference type="CDD" id="cd12797">
    <property type="entry name" value="M23_peptidase"/>
    <property type="match status" value="1"/>
</dbReference>
<dbReference type="GO" id="GO:0004553">
    <property type="term" value="F:hydrolase activity, hydrolyzing O-glycosyl compounds"/>
    <property type="evidence" value="ECO:0007669"/>
    <property type="project" value="InterPro"/>
</dbReference>
<dbReference type="InterPro" id="IPR016047">
    <property type="entry name" value="M23ase_b-sheet_dom"/>
</dbReference>
<dbReference type="Gene3D" id="2.70.70.10">
    <property type="entry name" value="Glucose Permease (Domain IIA)"/>
    <property type="match status" value="1"/>
</dbReference>
<dbReference type="Gene3D" id="1.10.1330.10">
    <property type="entry name" value="Dockerin domain"/>
    <property type="match status" value="1"/>
</dbReference>
<dbReference type="InterPro" id="IPR050570">
    <property type="entry name" value="Cell_wall_metabolism_enzyme"/>
</dbReference>
<name>A0A1H6JYP8_RUMFL</name>
<sequence length="438" mass="47519">MKSLIRRAAAFLLSIAVIFTVSICVPTLNAKAAVYAVWPTEAKYKNITTYFDPARNTYDTSDHHNAIDIEAAGGSNIYAAYGGEVISADWKDAYGYMVILYHSDLGVYTFYAHASQMNVSAGAKVKQGDVIAKVGSTGQSSGNHLHFGVCDKLLGAFPTRTYYDPLSYFVFSDNTGGSSSQPSNTPAAECGCSDDHAGLYTTKNVVTYLNIRSGHGTNTSVIGQIPANAEFTVTKGDGQWAHVEYNGVKGYASMDYMQRKEEIKSGMKIENQTAPEGTVEIGKPFSIKGVITSNLKITKVSGGVYFRNGEATSQCAEAAPNDVKYDLSSYFDKNIVFNALYEGEYTYKIVAEDTSGQAYTLVSSDFVISSDIYSGVMGDLSDDGKLSVSDIVLLQDYILNKSEKFTKRQYLASDMNKDGTVDVFDLVELKKAVIAVSE</sequence>
<dbReference type="AlphaFoldDB" id="A0A1H6JYP8"/>
<evidence type="ECO:0000259" key="1">
    <source>
        <dbReference type="PROSITE" id="PS51766"/>
    </source>
</evidence>
<dbReference type="Pfam" id="PF01551">
    <property type="entry name" value="Peptidase_M23"/>
    <property type="match status" value="1"/>
</dbReference>
<dbReference type="InterPro" id="IPR018247">
    <property type="entry name" value="EF_Hand_1_Ca_BS"/>
</dbReference>
<dbReference type="RefSeq" id="WP_074716922.1">
    <property type="nucleotide sequence ID" value="NZ_FNWV01000006.1"/>
</dbReference>
<accession>A0A1H6JYP8</accession>
<dbReference type="InterPro" id="IPR002105">
    <property type="entry name" value="Dockerin_1_rpt"/>
</dbReference>
<dbReference type="InterPro" id="IPR011055">
    <property type="entry name" value="Dup_hybrid_motif"/>
</dbReference>
<feature type="domain" description="SH3b" evidence="2">
    <location>
        <begin position="200"/>
        <end position="261"/>
    </location>
</feature>
<dbReference type="EMBL" id="FNWV01000006">
    <property type="protein sequence ID" value="SEH65762.1"/>
    <property type="molecule type" value="Genomic_DNA"/>
</dbReference>
<dbReference type="InterPro" id="IPR003646">
    <property type="entry name" value="SH3-like_bac-type"/>
</dbReference>
<protein>
    <submittedName>
        <fullName evidence="3">SH3 domain-containing protein</fullName>
    </submittedName>
</protein>
<dbReference type="PROSITE" id="PS51766">
    <property type="entry name" value="DOCKERIN"/>
    <property type="match status" value="1"/>
</dbReference>